<dbReference type="AlphaFoldDB" id="U4KQM6"/>
<sequence>MDLKINKNPINQTDFLNFLHDKIIGNIRIDNGFLKMDVWNTFNLAEKPIYLISFKCGKSVTESINTYVYKIDNSEIKGFLSDLEDVINNSIVFQMIDVGFMNSTMLFKGSIVVDGKMNRNNIILELVFDETDSLLEIKNNQ</sequence>
<accession>U4KQM6</accession>
<dbReference type="RefSeq" id="WP_030003728.1">
    <property type="nucleotide sequence ID" value="NC_022538.1"/>
</dbReference>
<reference evidence="1 2" key="1">
    <citation type="journal article" date="2013" name="J. Mol. Microbiol. Biotechnol.">
        <title>Analysis of the Complete Genomes of Acholeplasma brassicae , A. palmae and A. laidlawii and Their Comparison to the Obligate Parasites from ' Candidatus Phytoplasma'.</title>
        <authorList>
            <person name="Kube M."/>
            <person name="Siewert C."/>
            <person name="Migdoll A.M."/>
            <person name="Duduk B."/>
            <person name="Holz S."/>
            <person name="Rabus R."/>
            <person name="Seemuller E."/>
            <person name="Mitrovic J."/>
            <person name="Muller I."/>
            <person name="Buttner C."/>
            <person name="Reinhardt R."/>
        </authorList>
    </citation>
    <scope>NUCLEOTIDE SEQUENCE [LARGE SCALE GENOMIC DNA]</scope>
    <source>
        <strain evidence="1 2">J233</strain>
    </source>
</reference>
<dbReference type="KEGG" id="apal:BN85412680"/>
<dbReference type="Proteomes" id="UP000032740">
    <property type="component" value="Chromosome"/>
</dbReference>
<keyword evidence="2" id="KW-1185">Reference proteome</keyword>
<evidence type="ECO:0000313" key="2">
    <source>
        <dbReference type="Proteomes" id="UP000032740"/>
    </source>
</evidence>
<dbReference type="HOGENOM" id="CLU_1821147_0_0_14"/>
<evidence type="ECO:0000313" key="1">
    <source>
        <dbReference type="EMBL" id="CCV64845.1"/>
    </source>
</evidence>
<name>U4KQM6_ALTPJ</name>
<organism evidence="1 2">
    <name type="scientific">Alteracholeplasma palmae (strain ATCC 49389 / J233)</name>
    <name type="common">Acholeplasma palmae</name>
    <dbReference type="NCBI Taxonomy" id="1318466"/>
    <lineage>
        <taxon>Bacteria</taxon>
        <taxon>Bacillati</taxon>
        <taxon>Mycoplasmatota</taxon>
        <taxon>Mollicutes</taxon>
        <taxon>Acholeplasmatales</taxon>
        <taxon>Acholeplasmataceae</taxon>
        <taxon>Acholeplasma</taxon>
    </lineage>
</organism>
<dbReference type="EMBL" id="FO681347">
    <property type="protein sequence ID" value="CCV64845.1"/>
    <property type="molecule type" value="Genomic_DNA"/>
</dbReference>
<protein>
    <submittedName>
        <fullName evidence="1">Uncharacterized protein</fullName>
    </submittedName>
</protein>
<gene>
    <name evidence="1" type="ORF">BN85412680</name>
</gene>
<dbReference type="STRING" id="1318466.BN85412680"/>
<proteinExistence type="predicted"/>